<keyword evidence="1" id="KW-1133">Transmembrane helix</keyword>
<gene>
    <name evidence="2" type="ORF">D5H78_18585</name>
</gene>
<dbReference type="EMBL" id="QZEZ01000013">
    <property type="protein sequence ID" value="RJK92641.1"/>
    <property type="molecule type" value="Genomic_DNA"/>
</dbReference>
<protein>
    <submittedName>
        <fullName evidence="2">Uncharacterized protein</fullName>
    </submittedName>
</protein>
<dbReference type="RefSeq" id="WP_119952005.1">
    <property type="nucleotide sequence ID" value="NZ_QZEZ01000013.1"/>
</dbReference>
<keyword evidence="1" id="KW-0812">Transmembrane</keyword>
<proteinExistence type="predicted"/>
<organism evidence="2 3">
    <name type="scientific">Vallicoccus soli</name>
    <dbReference type="NCBI Taxonomy" id="2339232"/>
    <lineage>
        <taxon>Bacteria</taxon>
        <taxon>Bacillati</taxon>
        <taxon>Actinomycetota</taxon>
        <taxon>Actinomycetes</taxon>
        <taxon>Motilibacterales</taxon>
        <taxon>Vallicoccaceae</taxon>
        <taxon>Vallicoccus</taxon>
    </lineage>
</organism>
<reference evidence="2 3" key="1">
    <citation type="submission" date="2018-09" db="EMBL/GenBank/DDBJ databases">
        <title>YIM 75000 draft genome.</title>
        <authorList>
            <person name="Tang S."/>
            <person name="Feng Y."/>
        </authorList>
    </citation>
    <scope>NUCLEOTIDE SEQUENCE [LARGE SCALE GENOMIC DNA]</scope>
    <source>
        <strain evidence="2 3">YIM 75000</strain>
    </source>
</reference>
<comment type="caution">
    <text evidence="2">The sequence shown here is derived from an EMBL/GenBank/DDBJ whole genome shotgun (WGS) entry which is preliminary data.</text>
</comment>
<evidence type="ECO:0000313" key="2">
    <source>
        <dbReference type="EMBL" id="RJK92641.1"/>
    </source>
</evidence>
<sequence length="75" mass="7599">MTRHPLDLVALLFGAAFLATAGVALADGVLGLEADADWVLPVLLLVVGAVGLLGSLSRLGREAGRPRDDGPPAGR</sequence>
<name>A0A3A3YPW6_9ACTN</name>
<dbReference type="Proteomes" id="UP000265614">
    <property type="component" value="Unassembled WGS sequence"/>
</dbReference>
<feature type="transmembrane region" description="Helical" evidence="1">
    <location>
        <begin position="36"/>
        <end position="57"/>
    </location>
</feature>
<accession>A0A3A3YPW6</accession>
<dbReference type="AlphaFoldDB" id="A0A3A3YPW6"/>
<evidence type="ECO:0000256" key="1">
    <source>
        <dbReference type="SAM" id="Phobius"/>
    </source>
</evidence>
<keyword evidence="3" id="KW-1185">Reference proteome</keyword>
<evidence type="ECO:0000313" key="3">
    <source>
        <dbReference type="Proteomes" id="UP000265614"/>
    </source>
</evidence>
<keyword evidence="1" id="KW-0472">Membrane</keyword>